<accession>A0A5C5WHJ8</accession>
<dbReference type="AlphaFoldDB" id="A0A5C5WHJ8"/>
<reference evidence="3 4" key="1">
    <citation type="submission" date="2019-02" db="EMBL/GenBank/DDBJ databases">
        <title>Deep-cultivation of Planctomycetes and their phenomic and genomic characterization uncovers novel biology.</title>
        <authorList>
            <person name="Wiegand S."/>
            <person name="Jogler M."/>
            <person name="Boedeker C."/>
            <person name="Pinto D."/>
            <person name="Vollmers J."/>
            <person name="Rivas-Marin E."/>
            <person name="Kohn T."/>
            <person name="Peeters S.H."/>
            <person name="Heuer A."/>
            <person name="Rast P."/>
            <person name="Oberbeckmann S."/>
            <person name="Bunk B."/>
            <person name="Jeske O."/>
            <person name="Meyerdierks A."/>
            <person name="Storesund J.E."/>
            <person name="Kallscheuer N."/>
            <person name="Luecker S."/>
            <person name="Lage O.M."/>
            <person name="Pohl T."/>
            <person name="Merkel B.J."/>
            <person name="Hornburger P."/>
            <person name="Mueller R.-W."/>
            <person name="Bruemmer F."/>
            <person name="Labrenz M."/>
            <person name="Spormann A.M."/>
            <person name="Op Den Camp H."/>
            <person name="Overmann J."/>
            <person name="Amann R."/>
            <person name="Jetten M.S.M."/>
            <person name="Mascher T."/>
            <person name="Medema M.H."/>
            <person name="Devos D.P."/>
            <person name="Kaster A.-K."/>
            <person name="Ovreas L."/>
            <person name="Rohde M."/>
            <person name="Galperin M.Y."/>
            <person name="Jogler C."/>
        </authorList>
    </citation>
    <scope>NUCLEOTIDE SEQUENCE [LARGE SCALE GENOMIC DNA]</scope>
    <source>
        <strain evidence="3 4">KOR42</strain>
    </source>
</reference>
<feature type="region of interest" description="Disordered" evidence="1">
    <location>
        <begin position="88"/>
        <end position="107"/>
    </location>
</feature>
<keyword evidence="2" id="KW-0812">Transmembrane</keyword>
<feature type="transmembrane region" description="Helical" evidence="2">
    <location>
        <begin position="12"/>
        <end position="38"/>
    </location>
</feature>
<feature type="transmembrane region" description="Helical" evidence="2">
    <location>
        <begin position="50"/>
        <end position="75"/>
    </location>
</feature>
<evidence type="ECO:0000313" key="3">
    <source>
        <dbReference type="EMBL" id="TWT50027.1"/>
    </source>
</evidence>
<organism evidence="3 4">
    <name type="scientific">Thalassoglobus neptunius</name>
    <dbReference type="NCBI Taxonomy" id="1938619"/>
    <lineage>
        <taxon>Bacteria</taxon>
        <taxon>Pseudomonadati</taxon>
        <taxon>Planctomycetota</taxon>
        <taxon>Planctomycetia</taxon>
        <taxon>Planctomycetales</taxon>
        <taxon>Planctomycetaceae</taxon>
        <taxon>Thalassoglobus</taxon>
    </lineage>
</organism>
<evidence type="ECO:0000256" key="2">
    <source>
        <dbReference type="SAM" id="Phobius"/>
    </source>
</evidence>
<name>A0A5C5WHJ8_9PLAN</name>
<protein>
    <submittedName>
        <fullName evidence="3">Uncharacterized protein</fullName>
    </submittedName>
</protein>
<keyword evidence="2" id="KW-0472">Membrane</keyword>
<keyword evidence="2" id="KW-1133">Transmembrane helix</keyword>
<comment type="caution">
    <text evidence="3">The sequence shown here is derived from an EMBL/GenBank/DDBJ whole genome shotgun (WGS) entry which is preliminary data.</text>
</comment>
<dbReference type="EMBL" id="SIHI01000015">
    <property type="protein sequence ID" value="TWT50027.1"/>
    <property type="molecule type" value="Genomic_DNA"/>
</dbReference>
<dbReference type="RefSeq" id="WP_146511147.1">
    <property type="nucleotide sequence ID" value="NZ_SIHI01000015.1"/>
</dbReference>
<dbReference type="Proteomes" id="UP000317243">
    <property type="component" value="Unassembled WGS sequence"/>
</dbReference>
<gene>
    <name evidence="3" type="ORF">KOR42_37110</name>
</gene>
<feature type="compositionally biased region" description="Low complexity" evidence="1">
    <location>
        <begin position="88"/>
        <end position="97"/>
    </location>
</feature>
<proteinExistence type="predicted"/>
<evidence type="ECO:0000256" key="1">
    <source>
        <dbReference type="SAM" id="MobiDB-lite"/>
    </source>
</evidence>
<sequence length="107" mass="11057">MKSPSPKKLAQSWKASAVAGLGLAGVGLAAAVIVLYQIVPMISVGKIPNASFLTLAIESTVSIVLIGAGFALMVASADPFEEFDFPAPSTRPTASSSYVYKDPQEQA</sequence>
<keyword evidence="4" id="KW-1185">Reference proteome</keyword>
<evidence type="ECO:0000313" key="4">
    <source>
        <dbReference type="Proteomes" id="UP000317243"/>
    </source>
</evidence>